<evidence type="ECO:0000256" key="2">
    <source>
        <dbReference type="PROSITE-ProRule" id="PRU01282"/>
    </source>
</evidence>
<dbReference type="InterPro" id="IPR006504">
    <property type="entry name" value="Tscrpt_reg_Spx/MgsR"/>
</dbReference>
<dbReference type="CDD" id="cd03035">
    <property type="entry name" value="ArsC_Yffb"/>
    <property type="match status" value="1"/>
</dbReference>
<keyword evidence="4" id="KW-1185">Reference proteome</keyword>
<dbReference type="NCBIfam" id="TIGR01617">
    <property type="entry name" value="arsC_related"/>
    <property type="match status" value="1"/>
</dbReference>
<dbReference type="PANTHER" id="PTHR30041">
    <property type="entry name" value="ARSENATE REDUCTASE"/>
    <property type="match status" value="1"/>
</dbReference>
<dbReference type="InterPro" id="IPR006660">
    <property type="entry name" value="Arsenate_reductase-like"/>
</dbReference>
<dbReference type="Proteomes" id="UP000824366">
    <property type="component" value="Chromosome"/>
</dbReference>
<evidence type="ECO:0008006" key="5">
    <source>
        <dbReference type="Google" id="ProtNLM"/>
    </source>
</evidence>
<accession>A0ABM7MP48</accession>
<proteinExistence type="inferred from homology"/>
<reference evidence="3 4" key="1">
    <citation type="journal article" date="2021" name="Microbiol. Spectr.">
        <title>A Single Bacterium Capable of Oxidation and Reduction of Iron at Circumneutral pH.</title>
        <authorList>
            <person name="Kato S."/>
            <person name="Ohkuma M."/>
        </authorList>
    </citation>
    <scope>NUCLEOTIDE SEQUENCE [LARGE SCALE GENOMIC DNA]</scope>
    <source>
        <strain evidence="3 4">MIZ03</strain>
    </source>
</reference>
<evidence type="ECO:0000313" key="4">
    <source>
        <dbReference type="Proteomes" id="UP000824366"/>
    </source>
</evidence>
<dbReference type="NCBIfam" id="NF008107">
    <property type="entry name" value="PRK10853.1"/>
    <property type="match status" value="1"/>
</dbReference>
<name>A0ABM7MP48_9BURK</name>
<comment type="similarity">
    <text evidence="1 2">Belongs to the ArsC family.</text>
</comment>
<dbReference type="InterPro" id="IPR036249">
    <property type="entry name" value="Thioredoxin-like_sf"/>
</dbReference>
<dbReference type="SUPFAM" id="SSF52833">
    <property type="entry name" value="Thioredoxin-like"/>
    <property type="match status" value="1"/>
</dbReference>
<gene>
    <name evidence="3" type="ORF">MIZ03_2986</name>
</gene>
<sequence>MISAVFASIPLMGSPAQHHLSGGKIRGMTTLYGIPNCDTVKKARTWLTEQGVDYTFHDFKKQGVPTALLADWLAATGWPTLVNRKGTTWRKLDEATRLSVVDDATATALMLAHPSVIKRPVVVWGDGSISVGFDAEVFKSRIAI</sequence>
<dbReference type="Pfam" id="PF03960">
    <property type="entry name" value="ArsC"/>
    <property type="match status" value="1"/>
</dbReference>
<evidence type="ECO:0000256" key="1">
    <source>
        <dbReference type="ARBA" id="ARBA00007198"/>
    </source>
</evidence>
<evidence type="ECO:0000313" key="3">
    <source>
        <dbReference type="EMBL" id="BCO28090.1"/>
    </source>
</evidence>
<dbReference type="Gene3D" id="3.40.30.10">
    <property type="entry name" value="Glutaredoxin"/>
    <property type="match status" value="1"/>
</dbReference>
<dbReference type="PANTHER" id="PTHR30041:SF8">
    <property type="entry name" value="PROTEIN YFFB"/>
    <property type="match status" value="1"/>
</dbReference>
<dbReference type="EMBL" id="AP024238">
    <property type="protein sequence ID" value="BCO28090.1"/>
    <property type="molecule type" value="Genomic_DNA"/>
</dbReference>
<protein>
    <recommendedName>
        <fullName evidence="5">ArsC family reductase</fullName>
    </recommendedName>
</protein>
<organism evidence="3 4">
    <name type="scientific">Rhodoferax lithotrophicus</name>
    <dbReference type="NCBI Taxonomy" id="2798804"/>
    <lineage>
        <taxon>Bacteria</taxon>
        <taxon>Pseudomonadati</taxon>
        <taxon>Pseudomonadota</taxon>
        <taxon>Betaproteobacteria</taxon>
        <taxon>Burkholderiales</taxon>
        <taxon>Comamonadaceae</taxon>
        <taxon>Rhodoferax</taxon>
    </lineage>
</organism>
<dbReference type="PROSITE" id="PS51353">
    <property type="entry name" value="ARSC"/>
    <property type="match status" value="1"/>
</dbReference>